<dbReference type="InterPro" id="IPR001544">
    <property type="entry name" value="Aminotrans_IV"/>
</dbReference>
<name>A0A1S3Z6H2_TOBAC</name>
<dbReference type="PANTHER" id="PTHR47703:SF2">
    <property type="entry name" value="D-AMINOACID AMINOTRANSFERASE-LIKE PLP-DEPENDENT ENZYMES SUPERFAMILY PROTEIN"/>
    <property type="match status" value="1"/>
</dbReference>
<sequence>MTSSSCRFLFKNGFIPYLEEAPSVTTLLEAHQGAYTTTRTHNGGSQLLFWERHMSRLSNSLRILLNSNPELLFNSERCRVPFSLVSTKPTMWDSLVQSLVNDSMRKALPFVLKERRSGEELAITCLVSGNVDSLEEFEGLDEEKISTAFDVYVHVGSYVPPLFGIRENAARLAVVGRGRRVANAKYSDWVRQRKQLEKLRPPSINELLLSNNDDQILEGCLTNLFVVCRKDVNDDYHKASQRDNESTVSIELQTAPLRDGVLPGVLRQVIIEICSRNKIPVREIAPSWSKREMWLEAFITNSLRLLQHVEVIQAPSSWESLEAKSWRDLTWEEKLFEHAPGRISALIQKEIMEMASVEGYPVVLFND</sequence>
<organism evidence="1 2">
    <name type="scientific">Nicotiana tabacum</name>
    <name type="common">Common tobacco</name>
    <dbReference type="NCBI Taxonomy" id="4097"/>
    <lineage>
        <taxon>Eukaryota</taxon>
        <taxon>Viridiplantae</taxon>
        <taxon>Streptophyta</taxon>
        <taxon>Embryophyta</taxon>
        <taxon>Tracheophyta</taxon>
        <taxon>Spermatophyta</taxon>
        <taxon>Magnoliopsida</taxon>
        <taxon>eudicotyledons</taxon>
        <taxon>Gunneridae</taxon>
        <taxon>Pentapetalae</taxon>
        <taxon>asterids</taxon>
        <taxon>lamiids</taxon>
        <taxon>Solanales</taxon>
        <taxon>Solanaceae</taxon>
        <taxon>Nicotianoideae</taxon>
        <taxon>Nicotianeae</taxon>
        <taxon>Nicotiana</taxon>
    </lineage>
</organism>
<dbReference type="OrthoDB" id="59470at2759"/>
<accession>A0A1S3Z6H2</accession>
<dbReference type="RefSeq" id="XP_016459817.1">
    <property type="nucleotide sequence ID" value="XM_016604331.2"/>
</dbReference>
<dbReference type="Gene3D" id="3.20.10.10">
    <property type="entry name" value="D-amino Acid Aminotransferase, subunit A, domain 2"/>
    <property type="match status" value="1"/>
</dbReference>
<dbReference type="PaxDb" id="4097-A0A1S3Z6H2"/>
<dbReference type="InterPro" id="IPR036038">
    <property type="entry name" value="Aminotransferase-like"/>
</dbReference>
<reference evidence="2" key="2">
    <citation type="submission" date="2025-08" db="UniProtKB">
        <authorList>
            <consortium name="RefSeq"/>
        </authorList>
    </citation>
    <scope>IDENTIFICATION</scope>
    <source>
        <tissue evidence="2">Leaf</tissue>
    </source>
</reference>
<keyword evidence="1" id="KW-1185">Reference proteome</keyword>
<dbReference type="AlphaFoldDB" id="A0A1S3Z6H2"/>
<dbReference type="PANTHER" id="PTHR47703">
    <property type="entry name" value="D-AMINOACID AMINOTRANSFERASE-LIKE PLP-DEPENDENT ENZYMES SUPERFAMILY PROTEIN"/>
    <property type="match status" value="1"/>
</dbReference>
<dbReference type="InterPro" id="IPR043132">
    <property type="entry name" value="BCAT-like_C"/>
</dbReference>
<dbReference type="Proteomes" id="UP000790787">
    <property type="component" value="Chromosome 13"/>
</dbReference>
<proteinExistence type="predicted"/>
<dbReference type="KEGG" id="nta:107783360"/>
<dbReference type="GeneID" id="107783360"/>
<evidence type="ECO:0000313" key="2">
    <source>
        <dbReference type="RefSeq" id="XP_016459817.1"/>
    </source>
</evidence>
<reference evidence="1" key="1">
    <citation type="journal article" date="2014" name="Nat. Commun.">
        <title>The tobacco genome sequence and its comparison with those of tomato and potato.</title>
        <authorList>
            <person name="Sierro N."/>
            <person name="Battey J.N."/>
            <person name="Ouadi S."/>
            <person name="Bakaher N."/>
            <person name="Bovet L."/>
            <person name="Willig A."/>
            <person name="Goepfert S."/>
            <person name="Peitsch M.C."/>
            <person name="Ivanov N.V."/>
        </authorList>
    </citation>
    <scope>NUCLEOTIDE SEQUENCE [LARGE SCALE GENOMIC DNA]</scope>
</reference>
<dbReference type="Gene3D" id="3.30.470.10">
    <property type="match status" value="1"/>
</dbReference>
<dbReference type="Pfam" id="PF01063">
    <property type="entry name" value="Aminotran_4"/>
    <property type="match status" value="1"/>
</dbReference>
<dbReference type="RefSeq" id="XP_016459817.1">
    <property type="nucleotide sequence ID" value="XM_016604331.1"/>
</dbReference>
<dbReference type="InterPro" id="IPR043131">
    <property type="entry name" value="BCAT-like_N"/>
</dbReference>
<protein>
    <submittedName>
        <fullName evidence="2">Uncharacterized protein LOC107783360 isoform X1</fullName>
    </submittedName>
    <submittedName>
        <fullName evidence="2">Uncharacterized protein isoform X1</fullName>
    </submittedName>
</protein>
<dbReference type="GO" id="GO:0003824">
    <property type="term" value="F:catalytic activity"/>
    <property type="evidence" value="ECO:0007669"/>
    <property type="project" value="InterPro"/>
</dbReference>
<dbReference type="SUPFAM" id="SSF56752">
    <property type="entry name" value="D-aminoacid aminotransferase-like PLP-dependent enzymes"/>
    <property type="match status" value="1"/>
</dbReference>
<evidence type="ECO:0000313" key="1">
    <source>
        <dbReference type="Proteomes" id="UP000790787"/>
    </source>
</evidence>
<gene>
    <name evidence="2" type="primary">LOC107783360</name>
</gene>